<comment type="caution">
    <text evidence="2">The sequence shown here is derived from an EMBL/GenBank/DDBJ whole genome shotgun (WGS) entry which is preliminary data.</text>
</comment>
<dbReference type="EMBL" id="BAABJP010000021">
    <property type="protein sequence ID" value="GAA5160824.1"/>
    <property type="molecule type" value="Genomic_DNA"/>
</dbReference>
<dbReference type="SUPFAM" id="SSF52980">
    <property type="entry name" value="Restriction endonuclease-like"/>
    <property type="match status" value="1"/>
</dbReference>
<dbReference type="Pfam" id="PF04480">
    <property type="entry name" value="DUF559"/>
    <property type="match status" value="1"/>
</dbReference>
<proteinExistence type="predicted"/>
<reference evidence="3" key="1">
    <citation type="journal article" date="2019" name="Int. J. Syst. Evol. Microbiol.">
        <title>The Global Catalogue of Microorganisms (GCM) 10K type strain sequencing project: providing services to taxonomists for standard genome sequencing and annotation.</title>
        <authorList>
            <consortium name="The Broad Institute Genomics Platform"/>
            <consortium name="The Broad Institute Genome Sequencing Center for Infectious Disease"/>
            <person name="Wu L."/>
            <person name="Ma J."/>
        </authorList>
    </citation>
    <scope>NUCLEOTIDE SEQUENCE [LARGE SCALE GENOMIC DNA]</scope>
    <source>
        <strain evidence="3">JCM 18303</strain>
    </source>
</reference>
<feature type="domain" description="DUF559" evidence="1">
    <location>
        <begin position="222"/>
        <end position="286"/>
    </location>
</feature>
<sequence length="300" mass="33609">MLDGPFRGSEALAAGLLSHRQMYGRRYRRIFPDVYLPADLEPTLKIRSRAAFLLVRDRGGMLAGYSAAALLGADCAPRDVPAEVLVPRFLRAHPGLSVGYQRPDVLEIVTADGCRVTSPRRTGWDLARRLPLVEAVVAVDALTYPDRFDPRGFRPADLLTLRAQRPGAAGCGRLDEVVALANPLAESPMETRLRLALRHAGLPAPEVQYEILDRNWNPIARVDLAYPAAKLAIEYDGEVHFDARARARDLRRDNELARYGWHTMRLDKRQATTGLARTVENIRIALARRVTVDQDRHHHH</sequence>
<gene>
    <name evidence="2" type="ORF">GCM10023321_44140</name>
</gene>
<dbReference type="InterPro" id="IPR011335">
    <property type="entry name" value="Restrct_endonuc-II-like"/>
</dbReference>
<evidence type="ECO:0000313" key="2">
    <source>
        <dbReference type="EMBL" id="GAA5160824.1"/>
    </source>
</evidence>
<name>A0ABP9QEY7_9PSEU</name>
<evidence type="ECO:0000259" key="1">
    <source>
        <dbReference type="Pfam" id="PF04480"/>
    </source>
</evidence>
<keyword evidence="3" id="KW-1185">Reference proteome</keyword>
<dbReference type="InterPro" id="IPR007569">
    <property type="entry name" value="DUF559"/>
</dbReference>
<organism evidence="2 3">
    <name type="scientific">Pseudonocardia eucalypti</name>
    <dbReference type="NCBI Taxonomy" id="648755"/>
    <lineage>
        <taxon>Bacteria</taxon>
        <taxon>Bacillati</taxon>
        <taxon>Actinomycetota</taxon>
        <taxon>Actinomycetes</taxon>
        <taxon>Pseudonocardiales</taxon>
        <taxon>Pseudonocardiaceae</taxon>
        <taxon>Pseudonocardia</taxon>
    </lineage>
</organism>
<accession>A0ABP9QEY7</accession>
<dbReference type="Gene3D" id="3.40.960.10">
    <property type="entry name" value="VSR Endonuclease"/>
    <property type="match status" value="1"/>
</dbReference>
<dbReference type="RefSeq" id="WP_185063652.1">
    <property type="nucleotide sequence ID" value="NZ_BAABJP010000021.1"/>
</dbReference>
<evidence type="ECO:0000313" key="3">
    <source>
        <dbReference type="Proteomes" id="UP001428817"/>
    </source>
</evidence>
<protein>
    <recommendedName>
        <fullName evidence="1">DUF559 domain-containing protein</fullName>
    </recommendedName>
</protein>
<dbReference type="Proteomes" id="UP001428817">
    <property type="component" value="Unassembled WGS sequence"/>
</dbReference>